<dbReference type="AlphaFoldDB" id="A0AA88A2U4"/>
<dbReference type="EMBL" id="BTGU01000007">
    <property type="protein sequence ID" value="GMN38113.1"/>
    <property type="molecule type" value="Genomic_DNA"/>
</dbReference>
<dbReference type="Gramene" id="FCD_00006999-RA">
    <property type="protein sequence ID" value="FCD_00006999-RA:cds"/>
    <property type="gene ID" value="FCD_00006999"/>
</dbReference>
<evidence type="ECO:0000313" key="1">
    <source>
        <dbReference type="EMBL" id="GMN38113.1"/>
    </source>
</evidence>
<reference evidence="1" key="1">
    <citation type="submission" date="2023-07" db="EMBL/GenBank/DDBJ databases">
        <title>draft genome sequence of fig (Ficus carica).</title>
        <authorList>
            <person name="Takahashi T."/>
            <person name="Nishimura K."/>
        </authorList>
    </citation>
    <scope>NUCLEOTIDE SEQUENCE</scope>
</reference>
<accession>A0AA88A2U4</accession>
<evidence type="ECO:0000313" key="2">
    <source>
        <dbReference type="Proteomes" id="UP001187192"/>
    </source>
</evidence>
<gene>
    <name evidence="1" type="ORF">TIFTF001_007360</name>
</gene>
<sequence length="82" mass="8742">MKLFAVLTSVADLLQRCARGRGERTGRWLGGGRRKGIGDLVVPVGTASVIRVKRAQTKEACSNSGLFKGSQAPLQGESDKSR</sequence>
<name>A0AA88A2U4_FICCA</name>
<proteinExistence type="predicted"/>
<protein>
    <submittedName>
        <fullName evidence="1">Uncharacterized protein</fullName>
    </submittedName>
</protein>
<organism evidence="1 2">
    <name type="scientific">Ficus carica</name>
    <name type="common">Common fig</name>
    <dbReference type="NCBI Taxonomy" id="3494"/>
    <lineage>
        <taxon>Eukaryota</taxon>
        <taxon>Viridiplantae</taxon>
        <taxon>Streptophyta</taxon>
        <taxon>Embryophyta</taxon>
        <taxon>Tracheophyta</taxon>
        <taxon>Spermatophyta</taxon>
        <taxon>Magnoliopsida</taxon>
        <taxon>eudicotyledons</taxon>
        <taxon>Gunneridae</taxon>
        <taxon>Pentapetalae</taxon>
        <taxon>rosids</taxon>
        <taxon>fabids</taxon>
        <taxon>Rosales</taxon>
        <taxon>Moraceae</taxon>
        <taxon>Ficeae</taxon>
        <taxon>Ficus</taxon>
    </lineage>
</organism>
<keyword evidence="2" id="KW-1185">Reference proteome</keyword>
<dbReference type="Proteomes" id="UP001187192">
    <property type="component" value="Unassembled WGS sequence"/>
</dbReference>
<comment type="caution">
    <text evidence="1">The sequence shown here is derived from an EMBL/GenBank/DDBJ whole genome shotgun (WGS) entry which is preliminary data.</text>
</comment>